<proteinExistence type="predicted"/>
<name>A0A1E5FUE5_VIBSP</name>
<keyword evidence="1" id="KW-0472">Membrane</keyword>
<dbReference type="RefSeq" id="WP_019821826.1">
    <property type="nucleotide sequence ID" value="NZ_AJZD02000077.1"/>
</dbReference>
<dbReference type="Proteomes" id="UP000094802">
    <property type="component" value="Unassembled WGS sequence"/>
</dbReference>
<comment type="caution">
    <text evidence="2">The sequence shown here is derived from an EMBL/GenBank/DDBJ whole genome shotgun (WGS) entry which is preliminary data.</text>
</comment>
<protein>
    <submittedName>
        <fullName evidence="2">Uncharacterized protein</fullName>
    </submittedName>
</protein>
<evidence type="ECO:0000313" key="3">
    <source>
        <dbReference type="Proteomes" id="UP000094802"/>
    </source>
</evidence>
<sequence>MKKFLASYIFILVPFVILLVTKLATSKPMEILTSTDWSVASFMMIAQSLGIIICDSNGSKNINSQGLLIFIGLTIILLILCGGVYAYSLINPESVFSYIQPVIFALSSFWLVIAYKTSDFLKKAARD</sequence>
<feature type="transmembrane region" description="Helical" evidence="1">
    <location>
        <begin position="66"/>
        <end position="90"/>
    </location>
</feature>
<organism evidence="2 3">
    <name type="scientific">Vibrio splendidus 12E03</name>
    <dbReference type="NCBI Taxonomy" id="1191305"/>
    <lineage>
        <taxon>Bacteria</taxon>
        <taxon>Pseudomonadati</taxon>
        <taxon>Pseudomonadota</taxon>
        <taxon>Gammaproteobacteria</taxon>
        <taxon>Vibrionales</taxon>
        <taxon>Vibrionaceae</taxon>
        <taxon>Vibrio</taxon>
    </lineage>
</organism>
<feature type="transmembrane region" description="Helical" evidence="1">
    <location>
        <begin position="96"/>
        <end position="115"/>
    </location>
</feature>
<dbReference type="EMBL" id="AJZD02000077">
    <property type="protein sequence ID" value="OEF94105.1"/>
    <property type="molecule type" value="Genomic_DNA"/>
</dbReference>
<evidence type="ECO:0000256" key="1">
    <source>
        <dbReference type="SAM" id="Phobius"/>
    </source>
</evidence>
<reference evidence="2 3" key="1">
    <citation type="journal article" date="2012" name="Science">
        <title>Ecological populations of bacteria act as socially cohesive units of antibiotic production and resistance.</title>
        <authorList>
            <person name="Cordero O.X."/>
            <person name="Wildschutte H."/>
            <person name="Kirkup B."/>
            <person name="Proehl S."/>
            <person name="Ngo L."/>
            <person name="Hussain F."/>
            <person name="Le Roux F."/>
            <person name="Mincer T."/>
            <person name="Polz M.F."/>
        </authorList>
    </citation>
    <scope>NUCLEOTIDE SEQUENCE [LARGE SCALE GENOMIC DNA]</scope>
    <source>
        <strain evidence="2 3">12E03</strain>
    </source>
</reference>
<keyword evidence="1" id="KW-1133">Transmembrane helix</keyword>
<feature type="transmembrane region" description="Helical" evidence="1">
    <location>
        <begin position="5"/>
        <end position="25"/>
    </location>
</feature>
<keyword evidence="1" id="KW-0812">Transmembrane</keyword>
<dbReference type="AlphaFoldDB" id="A0A1E5FUE5"/>
<accession>A0A1E5FUE5</accession>
<feature type="transmembrane region" description="Helical" evidence="1">
    <location>
        <begin position="37"/>
        <end position="54"/>
    </location>
</feature>
<gene>
    <name evidence="2" type="ORF">A142_18260</name>
</gene>
<dbReference type="OrthoDB" id="5918582at2"/>
<evidence type="ECO:0000313" key="2">
    <source>
        <dbReference type="EMBL" id="OEF94105.1"/>
    </source>
</evidence>